<dbReference type="Gene3D" id="2.40.160.20">
    <property type="match status" value="1"/>
</dbReference>
<dbReference type="SUPFAM" id="SSF56925">
    <property type="entry name" value="OMPA-like"/>
    <property type="match status" value="1"/>
</dbReference>
<keyword evidence="5" id="KW-1185">Reference proteome</keyword>
<evidence type="ECO:0000256" key="1">
    <source>
        <dbReference type="ARBA" id="ARBA00022729"/>
    </source>
</evidence>
<reference evidence="4 5" key="1">
    <citation type="submission" date="2013-04" db="EMBL/GenBank/DDBJ databases">
        <title>Zunongwangia sp. 22II14-10F7 Genome Sequencing.</title>
        <authorList>
            <person name="Lai Q."/>
            <person name="Shao Z."/>
        </authorList>
    </citation>
    <scope>NUCLEOTIDE SEQUENCE [LARGE SCALE GENOMIC DNA]</scope>
    <source>
        <strain evidence="4 5">22II14-10F7</strain>
    </source>
</reference>
<organism evidence="4 5">
    <name type="scientific">Zunongwangia atlantica 22II14-10F7</name>
    <dbReference type="NCBI Taxonomy" id="1185767"/>
    <lineage>
        <taxon>Bacteria</taxon>
        <taxon>Pseudomonadati</taxon>
        <taxon>Bacteroidota</taxon>
        <taxon>Flavobacteriia</taxon>
        <taxon>Flavobacteriales</taxon>
        <taxon>Flavobacteriaceae</taxon>
        <taxon>Zunongwangia</taxon>
    </lineage>
</organism>
<dbReference type="Pfam" id="PF13505">
    <property type="entry name" value="OMP_b-brl"/>
    <property type="match status" value="1"/>
</dbReference>
<dbReference type="EMBL" id="ARYN01000013">
    <property type="protein sequence ID" value="ORL44720.1"/>
    <property type="molecule type" value="Genomic_DNA"/>
</dbReference>
<name>A0A1Y1T119_9FLAO</name>
<proteinExistence type="predicted"/>
<keyword evidence="1 2" id="KW-0732">Signal</keyword>
<dbReference type="RefSeq" id="WP_084842414.1">
    <property type="nucleotide sequence ID" value="NZ_ARYN01000013.1"/>
</dbReference>
<accession>A0A1Y1T119</accession>
<dbReference type="Proteomes" id="UP000192746">
    <property type="component" value="Unassembled WGS sequence"/>
</dbReference>
<gene>
    <name evidence="4" type="ORF">IIF7_14449</name>
</gene>
<protein>
    <recommendedName>
        <fullName evidence="3">Outer membrane protein beta-barrel domain-containing protein</fullName>
    </recommendedName>
</protein>
<comment type="caution">
    <text evidence="4">The sequence shown here is derived from an EMBL/GenBank/DDBJ whole genome shotgun (WGS) entry which is preliminary data.</text>
</comment>
<sequence length="223" mass="25195">MKYKGLTLMVLLALFLTPKVFSQEFTAGVKGGVNFFQTLNFSDTGTLPDSDIGFHGGVFGQYNFSPTFFIRPEIEYSSITLNYELSRLDTSYKLDKVSAAALIGVELFNNFSIFAGPAYQHFLNKEYSAQVREPEIIINSWAIHFGAKYDINDWLGLGVKYDYTADSNDRQILSLRGNNGNTYNYSSDDGRINTIFCSVYFTIFDSSKQRNKRAKSGSRGCYF</sequence>
<dbReference type="InterPro" id="IPR011250">
    <property type="entry name" value="OMP/PagP_B-barrel"/>
</dbReference>
<feature type="domain" description="Outer membrane protein beta-barrel" evidence="3">
    <location>
        <begin position="10"/>
        <end position="178"/>
    </location>
</feature>
<evidence type="ECO:0000259" key="3">
    <source>
        <dbReference type="Pfam" id="PF13505"/>
    </source>
</evidence>
<dbReference type="STRING" id="1185767.IIF7_14449"/>
<feature type="signal peptide" evidence="2">
    <location>
        <begin position="1"/>
        <end position="22"/>
    </location>
</feature>
<evidence type="ECO:0000313" key="5">
    <source>
        <dbReference type="Proteomes" id="UP000192746"/>
    </source>
</evidence>
<feature type="chain" id="PRO_5012666011" description="Outer membrane protein beta-barrel domain-containing protein" evidence="2">
    <location>
        <begin position="23"/>
        <end position="223"/>
    </location>
</feature>
<dbReference type="InterPro" id="IPR027385">
    <property type="entry name" value="Beta-barrel_OMP"/>
</dbReference>
<dbReference type="OrthoDB" id="947434at2"/>
<evidence type="ECO:0000256" key="2">
    <source>
        <dbReference type="SAM" id="SignalP"/>
    </source>
</evidence>
<evidence type="ECO:0000313" key="4">
    <source>
        <dbReference type="EMBL" id="ORL44720.1"/>
    </source>
</evidence>
<dbReference type="AlphaFoldDB" id="A0A1Y1T119"/>